<dbReference type="Pfam" id="PF16955">
    <property type="entry name" value="OFeT_1"/>
    <property type="match status" value="1"/>
</dbReference>
<feature type="transmembrane region" description="Helical" evidence="1">
    <location>
        <begin position="159"/>
        <end position="181"/>
    </location>
</feature>
<dbReference type="Proteomes" id="UP000238563">
    <property type="component" value="Unassembled WGS sequence"/>
</dbReference>
<organism evidence="2 3">
    <name type="scientific">Phyllobacterium myrsinacearum</name>
    <dbReference type="NCBI Taxonomy" id="28101"/>
    <lineage>
        <taxon>Bacteria</taxon>
        <taxon>Pseudomonadati</taxon>
        <taxon>Pseudomonadota</taxon>
        <taxon>Alphaproteobacteria</taxon>
        <taxon>Hyphomicrobiales</taxon>
        <taxon>Phyllobacteriaceae</taxon>
        <taxon>Phyllobacterium</taxon>
    </lineage>
</organism>
<feature type="transmembrane region" description="Helical" evidence="1">
    <location>
        <begin position="129"/>
        <end position="153"/>
    </location>
</feature>
<evidence type="ECO:0008006" key="4">
    <source>
        <dbReference type="Google" id="ProtNLM"/>
    </source>
</evidence>
<keyword evidence="1" id="KW-0472">Membrane</keyword>
<feature type="transmembrane region" description="Helical" evidence="1">
    <location>
        <begin position="222"/>
        <end position="242"/>
    </location>
</feature>
<name>A0A2S9JQ17_9HYPH</name>
<dbReference type="OrthoDB" id="571245at2"/>
<gene>
    <name evidence="2" type="ORF">C5750_09215</name>
</gene>
<evidence type="ECO:0000313" key="2">
    <source>
        <dbReference type="EMBL" id="PRD55333.1"/>
    </source>
</evidence>
<protein>
    <recommendedName>
        <fullName evidence="4">GDT1 family protein</fullName>
    </recommendedName>
</protein>
<feature type="transmembrane region" description="Helical" evidence="1">
    <location>
        <begin position="193"/>
        <end position="210"/>
    </location>
</feature>
<feature type="transmembrane region" description="Helical" evidence="1">
    <location>
        <begin position="44"/>
        <end position="65"/>
    </location>
</feature>
<proteinExistence type="predicted"/>
<evidence type="ECO:0000313" key="3">
    <source>
        <dbReference type="Proteomes" id="UP000238563"/>
    </source>
</evidence>
<dbReference type="EMBL" id="PVBT01000002">
    <property type="protein sequence ID" value="PRD55333.1"/>
    <property type="molecule type" value="Genomic_DNA"/>
</dbReference>
<dbReference type="InterPro" id="IPR031594">
    <property type="entry name" value="OFeT_1"/>
</dbReference>
<sequence length="251" mass="26032">MDSISWSIAGPAIGAAFLASVVEVVEAFTIVLAVGVLRGWRPAIAGTLAGLAVLAIIVAGLGPLLDQVPLHGLQLVIGVLLLLFGMGWLRKAILRSAGIVPLHDELAAFQAEKANLDQEAQTRGASLDWIAGITAFKAILLEGLEVVFIVIAVGSGRGLVGPAALGALAACVLVLLVGAIVHKPLSRVPENTMKFGVGVMLSSFGVFWTGEGLGIAWPGQDLTLLLFAALFLLTGIAMAYILGTRKQEISR</sequence>
<keyword evidence="1" id="KW-1133">Transmembrane helix</keyword>
<accession>A0A2S9JQ17</accession>
<evidence type="ECO:0000256" key="1">
    <source>
        <dbReference type="SAM" id="Phobius"/>
    </source>
</evidence>
<keyword evidence="1" id="KW-0812">Transmembrane</keyword>
<dbReference type="RefSeq" id="WP_105733562.1">
    <property type="nucleotide sequence ID" value="NZ_PVBT01000002.1"/>
</dbReference>
<feature type="transmembrane region" description="Helical" evidence="1">
    <location>
        <begin position="12"/>
        <end position="37"/>
    </location>
</feature>
<feature type="transmembrane region" description="Helical" evidence="1">
    <location>
        <begin position="71"/>
        <end position="89"/>
    </location>
</feature>
<dbReference type="AlphaFoldDB" id="A0A2S9JQ17"/>
<comment type="caution">
    <text evidence="2">The sequence shown here is derived from an EMBL/GenBank/DDBJ whole genome shotgun (WGS) entry which is preliminary data.</text>
</comment>
<keyword evidence="3" id="KW-1185">Reference proteome</keyword>
<reference evidence="2 3" key="1">
    <citation type="submission" date="2018-02" db="EMBL/GenBank/DDBJ databases">
        <title>The draft genome of Phyllobacterium myrsinacearum DSM5892.</title>
        <authorList>
            <person name="Li L."/>
            <person name="Liu L."/>
            <person name="Zhang X."/>
            <person name="Wang T."/>
        </authorList>
    </citation>
    <scope>NUCLEOTIDE SEQUENCE [LARGE SCALE GENOMIC DNA]</scope>
    <source>
        <strain evidence="2 3">DSM 5892</strain>
    </source>
</reference>